<dbReference type="Proteomes" id="UP000318720">
    <property type="component" value="Unassembled WGS sequence"/>
</dbReference>
<organism evidence="1 2">
    <name type="scientific">Streptomyces ipomoeae</name>
    <dbReference type="NCBI Taxonomy" id="103232"/>
    <lineage>
        <taxon>Bacteria</taxon>
        <taxon>Bacillati</taxon>
        <taxon>Actinomycetota</taxon>
        <taxon>Actinomycetes</taxon>
        <taxon>Kitasatosporales</taxon>
        <taxon>Streptomycetaceae</taxon>
        <taxon>Streptomyces</taxon>
    </lineage>
</organism>
<protein>
    <submittedName>
        <fullName evidence="1">Uncharacterized protein</fullName>
    </submittedName>
</protein>
<reference evidence="1 2" key="1">
    <citation type="submission" date="2019-03" db="EMBL/GenBank/DDBJ databases">
        <title>Comparative genomic analyses of the sweetpotato soil rot pathogen, Streptomyces ipomoeae.</title>
        <authorList>
            <person name="Ruschel Soares N."/>
            <person name="Badger J.H."/>
            <person name="Huguet-Tapia J.C."/>
            <person name="Clark C.A."/>
            <person name="Pettis G.S."/>
        </authorList>
    </citation>
    <scope>NUCLEOTIDE SEQUENCE [LARGE SCALE GENOMIC DNA]</scope>
    <source>
        <strain evidence="1 2">88-35</strain>
    </source>
</reference>
<evidence type="ECO:0000313" key="2">
    <source>
        <dbReference type="Proteomes" id="UP000318720"/>
    </source>
</evidence>
<comment type="caution">
    <text evidence="1">The sequence shown here is derived from an EMBL/GenBank/DDBJ whole genome shotgun (WGS) entry which is preliminary data.</text>
</comment>
<dbReference type="AlphaFoldDB" id="A0AAE8W1Y0"/>
<dbReference type="RefSeq" id="WP_141583532.1">
    <property type="nucleotide sequence ID" value="NZ_SPAZ01000189.1"/>
</dbReference>
<dbReference type="EMBL" id="SPAZ01000189">
    <property type="protein sequence ID" value="TQE30879.1"/>
    <property type="molecule type" value="Genomic_DNA"/>
</dbReference>
<gene>
    <name evidence="1" type="ORF">Sipo8835_23080</name>
</gene>
<name>A0AAE8W1Y0_9ACTN</name>
<accession>A0AAE8W1Y0</accession>
<sequence length="144" mass="15381">MTLMQSQQSISSSDVRPVKVTASGHRAVVEIEGHDVSRQLAAYTISQRASEVPEVVVWLAAHAAGGTVFDGMARVVVGEPPDPGPAAAAFLDAIDAGQLEKASLARHDLMDGGPHELIRVMLAQLKEWALGQWHDANEPSTHEE</sequence>
<proteinExistence type="predicted"/>
<evidence type="ECO:0000313" key="1">
    <source>
        <dbReference type="EMBL" id="TQE30879.1"/>
    </source>
</evidence>